<dbReference type="EMBL" id="GANP01015304">
    <property type="protein sequence ID" value="JAB69164.1"/>
    <property type="molecule type" value="mRNA"/>
</dbReference>
<name>V5GY14_IXORI</name>
<dbReference type="Pfam" id="PF04083">
    <property type="entry name" value="Abhydro_lipase"/>
    <property type="match status" value="1"/>
</dbReference>
<evidence type="ECO:0000313" key="3">
    <source>
        <dbReference type="EMBL" id="JAB69164.1"/>
    </source>
</evidence>
<dbReference type="InterPro" id="IPR029058">
    <property type="entry name" value="AB_hydrolase_fold"/>
</dbReference>
<feature type="domain" description="Partial AB-hydrolase lipase" evidence="2">
    <location>
        <begin position="41"/>
        <end position="104"/>
    </location>
</feature>
<sequence length="111" mass="12195">MESHRCTRSGLVLFVLLVFAGARHTEQDSSDGIDPDCYRNVSSLIANKGYQVEEYEVTTSDGYILAVQRIPEGRSNALRIQGAPKKVVFLLHGLLGSSADWVLNYPPQSLG</sequence>
<evidence type="ECO:0000259" key="2">
    <source>
        <dbReference type="Pfam" id="PF04083"/>
    </source>
</evidence>
<feature type="non-terminal residue" evidence="3">
    <location>
        <position position="111"/>
    </location>
</feature>
<proteinExistence type="evidence at transcript level"/>
<protein>
    <submittedName>
        <fullName evidence="3">Putative triglyceride lipase-cholesterol esterase</fullName>
    </submittedName>
</protein>
<dbReference type="Gene3D" id="3.40.50.1820">
    <property type="entry name" value="alpha/beta hydrolase"/>
    <property type="match status" value="1"/>
</dbReference>
<reference evidence="3" key="1">
    <citation type="journal article" date="2015" name="Sci. Rep.">
        <title>Tissue- and time-dependent transcription in Ixodes ricinus salivary glands and midguts when blood feeding on the vertebrate host.</title>
        <authorList>
            <person name="Kotsyfakis M."/>
            <person name="Schwarz A."/>
            <person name="Erhart J."/>
            <person name="Ribeiro J.M."/>
        </authorList>
    </citation>
    <scope>NUCLEOTIDE SEQUENCE</scope>
    <source>
        <tissue evidence="3">Salivary gland and midgut</tissue>
    </source>
</reference>
<dbReference type="AlphaFoldDB" id="V5GY14"/>
<evidence type="ECO:0000256" key="1">
    <source>
        <dbReference type="SAM" id="SignalP"/>
    </source>
</evidence>
<accession>V5GY14</accession>
<dbReference type="PANTHER" id="PTHR11005">
    <property type="entry name" value="LYSOSOMAL ACID LIPASE-RELATED"/>
    <property type="match status" value="1"/>
</dbReference>
<dbReference type="SUPFAM" id="SSF53474">
    <property type="entry name" value="alpha/beta-Hydrolases"/>
    <property type="match status" value="1"/>
</dbReference>
<dbReference type="InterPro" id="IPR006693">
    <property type="entry name" value="AB_hydrolase_lipase"/>
</dbReference>
<feature type="signal peptide" evidence="1">
    <location>
        <begin position="1"/>
        <end position="22"/>
    </location>
</feature>
<organism evidence="3">
    <name type="scientific">Ixodes ricinus</name>
    <name type="common">Common tick</name>
    <name type="synonym">Acarus ricinus</name>
    <dbReference type="NCBI Taxonomy" id="34613"/>
    <lineage>
        <taxon>Eukaryota</taxon>
        <taxon>Metazoa</taxon>
        <taxon>Ecdysozoa</taxon>
        <taxon>Arthropoda</taxon>
        <taxon>Chelicerata</taxon>
        <taxon>Arachnida</taxon>
        <taxon>Acari</taxon>
        <taxon>Parasitiformes</taxon>
        <taxon>Ixodida</taxon>
        <taxon>Ixodoidea</taxon>
        <taxon>Ixodidae</taxon>
        <taxon>Ixodinae</taxon>
        <taxon>Ixodes</taxon>
    </lineage>
</organism>
<dbReference type="GO" id="GO:0006629">
    <property type="term" value="P:lipid metabolic process"/>
    <property type="evidence" value="ECO:0007669"/>
    <property type="project" value="InterPro"/>
</dbReference>
<feature type="chain" id="PRO_5004734665" evidence="1">
    <location>
        <begin position="23"/>
        <end position="111"/>
    </location>
</feature>
<keyword evidence="1" id="KW-0732">Signal</keyword>